<proteinExistence type="predicted"/>
<dbReference type="EMBL" id="CAJNNV010032937">
    <property type="protein sequence ID" value="CAE8641576.1"/>
    <property type="molecule type" value="Genomic_DNA"/>
</dbReference>
<gene>
    <name evidence="2" type="ORF">PGLA1383_LOCUS56200</name>
</gene>
<sequence length="131" mass="14110">RLETFRFRRNPSATCQTLLAQPSLKHPRVVVVVVAAVAVVKPAVTAMTAHCDSRFDSKTAAFAEFGSKLEYLEKPRTVAQIKTDYNGQPMQCQPGSSQAKTAIHDSTQRPHTPSAGLVVVVVVVVAVVVVV</sequence>
<keyword evidence="1" id="KW-0472">Membrane</keyword>
<evidence type="ECO:0000256" key="1">
    <source>
        <dbReference type="SAM" id="Phobius"/>
    </source>
</evidence>
<evidence type="ECO:0000313" key="2">
    <source>
        <dbReference type="EMBL" id="CAE8641576.1"/>
    </source>
</evidence>
<dbReference type="Proteomes" id="UP000654075">
    <property type="component" value="Unassembled WGS sequence"/>
</dbReference>
<comment type="caution">
    <text evidence="2">The sequence shown here is derived from an EMBL/GenBank/DDBJ whole genome shotgun (WGS) entry which is preliminary data.</text>
</comment>
<keyword evidence="3" id="KW-1185">Reference proteome</keyword>
<accession>A0A813HV23</accession>
<dbReference type="AlphaFoldDB" id="A0A813HV23"/>
<feature type="non-terminal residue" evidence="2">
    <location>
        <position position="1"/>
    </location>
</feature>
<protein>
    <submittedName>
        <fullName evidence="2">Uncharacterized protein</fullName>
    </submittedName>
</protein>
<evidence type="ECO:0000313" key="3">
    <source>
        <dbReference type="Proteomes" id="UP000654075"/>
    </source>
</evidence>
<feature type="non-terminal residue" evidence="2">
    <location>
        <position position="131"/>
    </location>
</feature>
<keyword evidence="1" id="KW-1133">Transmembrane helix</keyword>
<feature type="transmembrane region" description="Helical" evidence="1">
    <location>
        <begin position="114"/>
        <end position="130"/>
    </location>
</feature>
<name>A0A813HV23_POLGL</name>
<reference evidence="2" key="1">
    <citation type="submission" date="2021-02" db="EMBL/GenBank/DDBJ databases">
        <authorList>
            <person name="Dougan E. K."/>
            <person name="Rhodes N."/>
            <person name="Thang M."/>
            <person name="Chan C."/>
        </authorList>
    </citation>
    <scope>NUCLEOTIDE SEQUENCE</scope>
</reference>
<organism evidence="2 3">
    <name type="scientific">Polarella glacialis</name>
    <name type="common">Dinoflagellate</name>
    <dbReference type="NCBI Taxonomy" id="89957"/>
    <lineage>
        <taxon>Eukaryota</taxon>
        <taxon>Sar</taxon>
        <taxon>Alveolata</taxon>
        <taxon>Dinophyceae</taxon>
        <taxon>Suessiales</taxon>
        <taxon>Suessiaceae</taxon>
        <taxon>Polarella</taxon>
    </lineage>
</organism>
<keyword evidence="1" id="KW-0812">Transmembrane</keyword>